<accession>A0A3E2NIM8</accession>
<evidence type="ECO:0000256" key="2">
    <source>
        <dbReference type="SAM" id="Phobius"/>
    </source>
</evidence>
<evidence type="ECO:0000313" key="4">
    <source>
        <dbReference type="Proteomes" id="UP000260680"/>
    </source>
</evidence>
<evidence type="ECO:0008006" key="5">
    <source>
        <dbReference type="Google" id="ProtNLM"/>
    </source>
</evidence>
<dbReference type="AlphaFoldDB" id="A0A3E2NIM8"/>
<gene>
    <name evidence="3" type="ORF">DS742_00850</name>
</gene>
<keyword evidence="2" id="KW-0472">Membrane</keyword>
<evidence type="ECO:0000313" key="3">
    <source>
        <dbReference type="EMBL" id="RFZ80854.1"/>
    </source>
</evidence>
<dbReference type="Proteomes" id="UP000260680">
    <property type="component" value="Unassembled WGS sequence"/>
</dbReference>
<sequence>MDKKDKSNLGEQIRSTVQSAIDSRDFNQLNRIISDSVNFALDEARSQLVKGTKGFTRTQGRDNRSESGESGDETDDGPGYRAFQTSRSVKERTGGSSAGTGRQEIRINQQGRVSGILLTIFGSIFLGLDFIAILAALFVSLMLRPVAWAAASAFTFLLAAFIASGCMLFAGLSVNGRLKRARIYAKQSEKRMYSNLEELAASVGKSREYVLKDVEKMMKLGIFPHAYLDEQKTCLILSEATYNQYLECQKALKEREKEEELSQISDNAFQENKAFQEMMTQGRDYLRILREANDAIPGEVISRKISMLEDVIQRIFDTVLKHPEQMGEMEQFMDYYLPTTVKLVNAYRDFESTGIEGNNIVSAKREIEGTLDTINQAFERLLDDLYQDAAMDITTDASVLQTMLKKAGWTGSDFTGGTKNE</sequence>
<proteinExistence type="predicted"/>
<dbReference type="RefSeq" id="WP_117415146.1">
    <property type="nucleotide sequence ID" value="NZ_QOHO01000003.1"/>
</dbReference>
<evidence type="ECO:0000256" key="1">
    <source>
        <dbReference type="SAM" id="MobiDB-lite"/>
    </source>
</evidence>
<keyword evidence="2" id="KW-0812">Transmembrane</keyword>
<organism evidence="3 4">
    <name type="scientific">Lacrimispora amygdalina</name>
    <dbReference type="NCBI Taxonomy" id="253257"/>
    <lineage>
        <taxon>Bacteria</taxon>
        <taxon>Bacillati</taxon>
        <taxon>Bacillota</taxon>
        <taxon>Clostridia</taxon>
        <taxon>Lachnospirales</taxon>
        <taxon>Lachnospiraceae</taxon>
        <taxon>Lacrimispora</taxon>
    </lineage>
</organism>
<feature type="region of interest" description="Disordered" evidence="1">
    <location>
        <begin position="52"/>
        <end position="103"/>
    </location>
</feature>
<protein>
    <recommendedName>
        <fullName evidence="5">5-bromo-4-chloroindolyl phosphate hydrolysis protein</fullName>
    </recommendedName>
</protein>
<dbReference type="Pfam" id="PF10112">
    <property type="entry name" value="Halogen_Hydrol"/>
    <property type="match status" value="1"/>
</dbReference>
<comment type="caution">
    <text evidence="3">The sequence shown here is derived from an EMBL/GenBank/DDBJ whole genome shotgun (WGS) entry which is preliminary data.</text>
</comment>
<keyword evidence="2" id="KW-1133">Transmembrane helix</keyword>
<name>A0A3E2NIM8_9FIRM</name>
<dbReference type="InterPro" id="IPR018770">
    <property type="entry name" value="ChloroindolylP_hydrolase"/>
</dbReference>
<reference evidence="3 4" key="1">
    <citation type="submission" date="2018-07" db="EMBL/GenBank/DDBJ databases">
        <title>New species, Clostridium PI-S10-A1B.</title>
        <authorList>
            <person name="Krishna G."/>
            <person name="Summeta K."/>
            <person name="Shikha S."/>
            <person name="Prabhu P.B."/>
            <person name="Suresh K."/>
        </authorList>
    </citation>
    <scope>NUCLEOTIDE SEQUENCE [LARGE SCALE GENOMIC DNA]</scope>
    <source>
        <strain evidence="3 4">PI-S10-A1B</strain>
    </source>
</reference>
<dbReference type="EMBL" id="QOHO01000003">
    <property type="protein sequence ID" value="RFZ80854.1"/>
    <property type="molecule type" value="Genomic_DNA"/>
</dbReference>
<dbReference type="OrthoDB" id="9782052at2"/>
<feature type="transmembrane region" description="Helical" evidence="2">
    <location>
        <begin position="116"/>
        <end position="141"/>
    </location>
</feature>
<feature type="transmembrane region" description="Helical" evidence="2">
    <location>
        <begin position="147"/>
        <end position="172"/>
    </location>
</feature>